<keyword evidence="3" id="KW-1185">Reference proteome</keyword>
<reference evidence="2 3" key="1">
    <citation type="submission" date="2012-08" db="EMBL/GenBank/DDBJ databases">
        <title>The Genome Sequence of Slackia piriformis YIT 12062.</title>
        <authorList>
            <consortium name="The Broad Institute Genome Sequencing Platform"/>
            <person name="Earl A."/>
            <person name="Ward D."/>
            <person name="Feldgarden M."/>
            <person name="Gevers D."/>
            <person name="Morotomi M."/>
            <person name="Walker B."/>
            <person name="Young S.K."/>
            <person name="Zeng Q."/>
            <person name="Gargeya S."/>
            <person name="Fitzgerald M."/>
            <person name="Haas B."/>
            <person name="Abouelleil A."/>
            <person name="Alvarado L."/>
            <person name="Arachchi H.M."/>
            <person name="Berlin A.M."/>
            <person name="Chapman S.B."/>
            <person name="Goldberg J."/>
            <person name="Griggs A."/>
            <person name="Gujja S."/>
            <person name="Hansen M."/>
            <person name="Howarth C."/>
            <person name="Imamovic A."/>
            <person name="Larimer J."/>
            <person name="McCowen C."/>
            <person name="Montmayeur A."/>
            <person name="Murphy C."/>
            <person name="Neiman D."/>
            <person name="Pearson M."/>
            <person name="Priest M."/>
            <person name="Roberts A."/>
            <person name="Saif S."/>
            <person name="Shea T."/>
            <person name="Sisk P."/>
            <person name="Sykes S."/>
            <person name="Wortman J."/>
            <person name="Nusbaum C."/>
            <person name="Birren B."/>
        </authorList>
    </citation>
    <scope>NUCLEOTIDE SEQUENCE [LARGE SCALE GENOMIC DNA]</scope>
    <source>
        <strain evidence="2 3">YIT 12062</strain>
    </source>
</reference>
<accession>K0YJ21</accession>
<name>K0YJ21_9ACTN</name>
<proteinExistence type="predicted"/>
<feature type="region of interest" description="Disordered" evidence="1">
    <location>
        <begin position="1"/>
        <end position="21"/>
    </location>
</feature>
<dbReference type="HOGENOM" id="CLU_1874065_0_0_11"/>
<evidence type="ECO:0000256" key="1">
    <source>
        <dbReference type="SAM" id="MobiDB-lite"/>
    </source>
</evidence>
<dbReference type="PATRIC" id="fig|742818.3.peg.1019"/>
<dbReference type="AlphaFoldDB" id="K0YJ21"/>
<dbReference type="Proteomes" id="UP000006069">
    <property type="component" value="Unassembled WGS sequence"/>
</dbReference>
<sequence>MLKITEDNNGNPIESRPRTMRMSRDGDGIEIVDSLGQTIESLSIANCSLFSKSEKVDTGNPLMKIAAGAFGWSHTPYGPLPGALLGAASSIFAQKERDIWHAEIMQHNGEKIVYRLADKSDGEELIDFLETYMREM</sequence>
<comment type="caution">
    <text evidence="2">The sequence shown here is derived from an EMBL/GenBank/DDBJ whole genome shotgun (WGS) entry which is preliminary data.</text>
</comment>
<dbReference type="InParanoid" id="K0YJ21"/>
<organism evidence="2 3">
    <name type="scientific">Slackia piriformis YIT 12062</name>
    <dbReference type="NCBI Taxonomy" id="742818"/>
    <lineage>
        <taxon>Bacteria</taxon>
        <taxon>Bacillati</taxon>
        <taxon>Actinomycetota</taxon>
        <taxon>Coriobacteriia</taxon>
        <taxon>Eggerthellales</taxon>
        <taxon>Eggerthellaceae</taxon>
        <taxon>Slackia</taxon>
    </lineage>
</organism>
<dbReference type="EMBL" id="ADMD01000007">
    <property type="protein sequence ID" value="EJZ83456.1"/>
    <property type="molecule type" value="Genomic_DNA"/>
</dbReference>
<evidence type="ECO:0000313" key="2">
    <source>
        <dbReference type="EMBL" id="EJZ83456.1"/>
    </source>
</evidence>
<gene>
    <name evidence="2" type="ORF">HMPREF9451_00961</name>
</gene>
<protein>
    <submittedName>
        <fullName evidence="2">Uncharacterized protein</fullName>
    </submittedName>
</protein>
<evidence type="ECO:0000313" key="3">
    <source>
        <dbReference type="Proteomes" id="UP000006069"/>
    </source>
</evidence>